<feature type="domain" description="CAAX prenyl protease 2/Lysostaphin resistance protein A-like" evidence="2">
    <location>
        <begin position="130"/>
        <end position="226"/>
    </location>
</feature>
<protein>
    <recommendedName>
        <fullName evidence="2">CAAX prenyl protease 2/Lysostaphin resistance protein A-like domain-containing protein</fullName>
    </recommendedName>
</protein>
<evidence type="ECO:0000259" key="2">
    <source>
        <dbReference type="Pfam" id="PF02517"/>
    </source>
</evidence>
<feature type="transmembrane region" description="Helical" evidence="1">
    <location>
        <begin position="62"/>
        <end position="82"/>
    </location>
</feature>
<evidence type="ECO:0000313" key="3">
    <source>
        <dbReference type="EMBL" id="ROR83062.1"/>
    </source>
</evidence>
<keyword evidence="1" id="KW-1133">Transmembrane helix</keyword>
<feature type="transmembrane region" description="Helical" evidence="1">
    <location>
        <begin position="190"/>
        <end position="217"/>
    </location>
</feature>
<dbReference type="PANTHER" id="PTHR36435:SF1">
    <property type="entry name" value="CAAX AMINO TERMINAL PROTEASE FAMILY PROTEIN"/>
    <property type="match status" value="1"/>
</dbReference>
<dbReference type="GO" id="GO:0004175">
    <property type="term" value="F:endopeptidase activity"/>
    <property type="evidence" value="ECO:0007669"/>
    <property type="project" value="UniProtKB-ARBA"/>
</dbReference>
<accession>A0A3N2C6C9</accession>
<keyword evidence="1" id="KW-0472">Membrane</keyword>
<dbReference type="InterPro" id="IPR052710">
    <property type="entry name" value="CAAX_protease"/>
</dbReference>
<keyword evidence="4" id="KW-1185">Reference proteome</keyword>
<reference evidence="3 4" key="1">
    <citation type="submission" date="2018-11" db="EMBL/GenBank/DDBJ databases">
        <title>Sequencing the genomes of 1000 actinobacteria strains.</title>
        <authorList>
            <person name="Klenk H.-P."/>
        </authorList>
    </citation>
    <scope>NUCLEOTIDE SEQUENCE [LARGE SCALE GENOMIC DNA]</scope>
    <source>
        <strain evidence="3 4">DSM 14012</strain>
    </source>
</reference>
<dbReference type="GO" id="GO:0080120">
    <property type="term" value="P:CAAX-box protein maturation"/>
    <property type="evidence" value="ECO:0007669"/>
    <property type="project" value="UniProtKB-ARBA"/>
</dbReference>
<feature type="transmembrane region" description="Helical" evidence="1">
    <location>
        <begin position="103"/>
        <end position="124"/>
    </location>
</feature>
<comment type="caution">
    <text evidence="3">The sequence shown here is derived from an EMBL/GenBank/DDBJ whole genome shotgun (WGS) entry which is preliminary data.</text>
</comment>
<evidence type="ECO:0000313" key="4">
    <source>
        <dbReference type="Proteomes" id="UP000266915"/>
    </source>
</evidence>
<organism evidence="3 4">
    <name type="scientific">Plantibacter flavus</name>
    <dbReference type="NCBI Taxonomy" id="150123"/>
    <lineage>
        <taxon>Bacteria</taxon>
        <taxon>Bacillati</taxon>
        <taxon>Actinomycetota</taxon>
        <taxon>Actinomycetes</taxon>
        <taxon>Micrococcales</taxon>
        <taxon>Microbacteriaceae</taxon>
        <taxon>Plantibacter</taxon>
    </lineage>
</organism>
<evidence type="ECO:0000256" key="1">
    <source>
        <dbReference type="SAM" id="Phobius"/>
    </source>
</evidence>
<dbReference type="Pfam" id="PF02517">
    <property type="entry name" value="Rce1-like"/>
    <property type="match status" value="1"/>
</dbReference>
<dbReference type="InterPro" id="IPR003675">
    <property type="entry name" value="Rce1/LyrA-like_dom"/>
</dbReference>
<proteinExistence type="predicted"/>
<keyword evidence="1" id="KW-0812">Transmembrane</keyword>
<feature type="transmembrane region" description="Helical" evidence="1">
    <location>
        <begin position="238"/>
        <end position="255"/>
    </location>
</feature>
<dbReference type="PANTHER" id="PTHR36435">
    <property type="entry name" value="SLR1288 PROTEIN"/>
    <property type="match status" value="1"/>
</dbReference>
<dbReference type="Proteomes" id="UP000266915">
    <property type="component" value="Unassembled WGS sequence"/>
</dbReference>
<name>A0A3N2C6C9_9MICO</name>
<feature type="transmembrane region" description="Helical" evidence="1">
    <location>
        <begin position="130"/>
        <end position="156"/>
    </location>
</feature>
<feature type="transmembrane region" description="Helical" evidence="1">
    <location>
        <begin position="33"/>
        <end position="56"/>
    </location>
</feature>
<sequence>MYSFRVSTLSSPTSTPDLISDHPAASWRVRAPWLAAIALALVPVMFTAGASATAQLSGASEAGAALILAAGAAVSAILGLVVMRLSPPRVRDFGFRRPRRARAALWFIPAAATVLIILGTQGVRVDAPTIAAYGVLVVAVALNEETWFRGIVFAILRARSTRTAVVGTSVLFGVLHLANLAGGADVGSSILQVAFAALFGLVAAQLLVLTGSLWPAIAWHAAWNFVSFIGGDSTDSRSLVGIGAACVAMLGYAVLLGRRTPSRTDGAATTDAPALP</sequence>
<dbReference type="EMBL" id="RKHL01000001">
    <property type="protein sequence ID" value="ROR83062.1"/>
    <property type="molecule type" value="Genomic_DNA"/>
</dbReference>
<dbReference type="AlphaFoldDB" id="A0A3N2C6C9"/>
<gene>
    <name evidence="3" type="ORF">EDD42_3164</name>
</gene>